<evidence type="ECO:0000313" key="2">
    <source>
        <dbReference type="EMBL" id="NZA28295.1"/>
    </source>
</evidence>
<proteinExistence type="predicted"/>
<keyword evidence="1" id="KW-0732">Signal</keyword>
<comment type="caution">
    <text evidence="2">The sequence shown here is derived from an EMBL/GenBank/DDBJ whole genome shotgun (WGS) entry which is preliminary data.</text>
</comment>
<gene>
    <name evidence="2" type="ORF">H0E84_18120</name>
</gene>
<organism evidence="2 3">
    <name type="scientific">Luteimonas salinisoli</name>
    <dbReference type="NCBI Taxonomy" id="2752307"/>
    <lineage>
        <taxon>Bacteria</taxon>
        <taxon>Pseudomonadati</taxon>
        <taxon>Pseudomonadota</taxon>
        <taxon>Gammaproteobacteria</taxon>
        <taxon>Lysobacterales</taxon>
        <taxon>Lysobacteraceae</taxon>
        <taxon>Luteimonas</taxon>
    </lineage>
</organism>
<evidence type="ECO:0000256" key="1">
    <source>
        <dbReference type="SAM" id="SignalP"/>
    </source>
</evidence>
<accession>A0A853JHE2</accession>
<reference evidence="2 3" key="1">
    <citation type="submission" date="2020-07" db="EMBL/GenBank/DDBJ databases">
        <title>Luteimonas sp. SJ-92.</title>
        <authorList>
            <person name="Huang X.-X."/>
            <person name="Xu L."/>
            <person name="Sun J.-Q."/>
        </authorList>
    </citation>
    <scope>NUCLEOTIDE SEQUENCE [LARGE SCALE GENOMIC DNA]</scope>
    <source>
        <strain evidence="2 3">SJ-92</strain>
    </source>
</reference>
<feature type="signal peptide" evidence="1">
    <location>
        <begin position="1"/>
        <end position="23"/>
    </location>
</feature>
<dbReference type="PROSITE" id="PS51257">
    <property type="entry name" value="PROKAR_LIPOPROTEIN"/>
    <property type="match status" value="1"/>
</dbReference>
<dbReference type="RefSeq" id="WP_180680050.1">
    <property type="nucleotide sequence ID" value="NZ_JACCKA010000091.1"/>
</dbReference>
<protein>
    <recommendedName>
        <fullName evidence="4">C-type lysozyme inhibitor domain-containing protein</fullName>
    </recommendedName>
</protein>
<keyword evidence="3" id="KW-1185">Reference proteome</keyword>
<sequence>MNRLFPGIVLVLALVLAACQRQAAQEEAAASPAAPPAAAAADDEVVQARYQCDDGNRVEIIRDGRVARVNMSDGRMVRLGAISGSAPPTWADVGLRLVVDGDYVELSQEDGGRSLRCEQVPE</sequence>
<evidence type="ECO:0000313" key="3">
    <source>
        <dbReference type="Proteomes" id="UP000578091"/>
    </source>
</evidence>
<dbReference type="AlphaFoldDB" id="A0A853JHE2"/>
<feature type="chain" id="PRO_5032574742" description="C-type lysozyme inhibitor domain-containing protein" evidence="1">
    <location>
        <begin position="24"/>
        <end position="122"/>
    </location>
</feature>
<dbReference type="Proteomes" id="UP000578091">
    <property type="component" value="Unassembled WGS sequence"/>
</dbReference>
<dbReference type="EMBL" id="JACCKA010000091">
    <property type="protein sequence ID" value="NZA28295.1"/>
    <property type="molecule type" value="Genomic_DNA"/>
</dbReference>
<name>A0A853JHE2_9GAMM</name>
<evidence type="ECO:0008006" key="4">
    <source>
        <dbReference type="Google" id="ProtNLM"/>
    </source>
</evidence>